<evidence type="ECO:0000313" key="3">
    <source>
        <dbReference type="Proteomes" id="UP001201163"/>
    </source>
</evidence>
<dbReference type="Proteomes" id="UP001201163">
    <property type="component" value="Unassembled WGS sequence"/>
</dbReference>
<dbReference type="SUPFAM" id="SSF81383">
    <property type="entry name" value="F-box domain"/>
    <property type="match status" value="1"/>
</dbReference>
<organism evidence="2 3">
    <name type="scientific">Lactarius akahatsu</name>
    <dbReference type="NCBI Taxonomy" id="416441"/>
    <lineage>
        <taxon>Eukaryota</taxon>
        <taxon>Fungi</taxon>
        <taxon>Dikarya</taxon>
        <taxon>Basidiomycota</taxon>
        <taxon>Agaricomycotina</taxon>
        <taxon>Agaricomycetes</taxon>
        <taxon>Russulales</taxon>
        <taxon>Russulaceae</taxon>
        <taxon>Lactarius</taxon>
    </lineage>
</organism>
<dbReference type="AlphaFoldDB" id="A0AAD4LE20"/>
<gene>
    <name evidence="2" type="ORF">EDB92DRAFT_1456535</name>
</gene>
<reference evidence="2" key="1">
    <citation type="submission" date="2022-01" db="EMBL/GenBank/DDBJ databases">
        <title>Comparative genomics reveals a dynamic genome evolution in the ectomycorrhizal milk-cap (Lactarius) mushrooms.</title>
        <authorList>
            <consortium name="DOE Joint Genome Institute"/>
            <person name="Lebreton A."/>
            <person name="Tang N."/>
            <person name="Kuo A."/>
            <person name="LaButti K."/>
            <person name="Drula E."/>
            <person name="Barry K."/>
            <person name="Clum A."/>
            <person name="Lipzen A."/>
            <person name="Mousain D."/>
            <person name="Ng V."/>
            <person name="Wang R."/>
            <person name="Wang X."/>
            <person name="Dai Y."/>
            <person name="Henrissat B."/>
            <person name="Grigoriev I.V."/>
            <person name="Guerin-Laguette A."/>
            <person name="Yu F."/>
            <person name="Martin F.M."/>
        </authorList>
    </citation>
    <scope>NUCLEOTIDE SEQUENCE</scope>
    <source>
        <strain evidence="2">QP</strain>
    </source>
</reference>
<dbReference type="CDD" id="cd09917">
    <property type="entry name" value="F-box_SF"/>
    <property type="match status" value="1"/>
</dbReference>
<dbReference type="EMBL" id="JAKELL010000070">
    <property type="protein sequence ID" value="KAH8984934.1"/>
    <property type="molecule type" value="Genomic_DNA"/>
</dbReference>
<protein>
    <recommendedName>
        <fullName evidence="1">F-box domain-containing protein</fullName>
    </recommendedName>
</protein>
<evidence type="ECO:0000313" key="2">
    <source>
        <dbReference type="EMBL" id="KAH8984934.1"/>
    </source>
</evidence>
<dbReference type="PROSITE" id="PS50181">
    <property type="entry name" value="FBOX"/>
    <property type="match status" value="1"/>
</dbReference>
<evidence type="ECO:0000259" key="1">
    <source>
        <dbReference type="PROSITE" id="PS50181"/>
    </source>
</evidence>
<comment type="caution">
    <text evidence="2">The sequence shown here is derived from an EMBL/GenBank/DDBJ whole genome shotgun (WGS) entry which is preliminary data.</text>
</comment>
<name>A0AAD4LE20_9AGAM</name>
<accession>A0AAD4LE20</accession>
<feature type="domain" description="F-box" evidence="1">
    <location>
        <begin position="1"/>
        <end position="47"/>
    </location>
</feature>
<dbReference type="Pfam" id="PF00646">
    <property type="entry name" value="F-box"/>
    <property type="match status" value="1"/>
</dbReference>
<proteinExistence type="predicted"/>
<sequence length="186" mass="21100">MLHVLPTEVMLDVLSHLPIPSLLSLPVLSHQWLDFFTTNQSKIFRNAALYHEYIHPETLLLEDALSVNTGRPWAESTSWMDFCHRSFQLYAKLGGGERACSRACIVASRSRSTKSTVLWCLPQSYVRPFAHCEHDNGYLVFDRMSEEKEVWRLASDFSTEGKAAIHSPPDVEQMDASACAATVYHQ</sequence>
<dbReference type="InterPro" id="IPR036047">
    <property type="entry name" value="F-box-like_dom_sf"/>
</dbReference>
<dbReference type="InterPro" id="IPR001810">
    <property type="entry name" value="F-box_dom"/>
</dbReference>
<keyword evidence="3" id="KW-1185">Reference proteome</keyword>